<keyword evidence="3" id="KW-1185">Reference proteome</keyword>
<dbReference type="Proteomes" id="UP000315711">
    <property type="component" value="Unassembled WGS sequence"/>
</dbReference>
<dbReference type="AlphaFoldDB" id="A0A562QGL4"/>
<name>A0A562QGL4_9BACI</name>
<dbReference type="Gene3D" id="3.40.50.150">
    <property type="entry name" value="Vaccinia Virus protein VP39"/>
    <property type="match status" value="1"/>
</dbReference>
<organism evidence="2 3">
    <name type="scientific">Halalkalibacter nanhaiisediminis</name>
    <dbReference type="NCBI Taxonomy" id="688079"/>
    <lineage>
        <taxon>Bacteria</taxon>
        <taxon>Bacillati</taxon>
        <taxon>Bacillota</taxon>
        <taxon>Bacilli</taxon>
        <taxon>Bacillales</taxon>
        <taxon>Bacillaceae</taxon>
        <taxon>Halalkalibacter</taxon>
    </lineage>
</organism>
<dbReference type="PANTHER" id="PTHR43591">
    <property type="entry name" value="METHYLTRANSFERASE"/>
    <property type="match status" value="1"/>
</dbReference>
<dbReference type="OrthoDB" id="43862at2"/>
<dbReference type="EMBL" id="VLKZ01000006">
    <property type="protein sequence ID" value="TWI55881.1"/>
    <property type="molecule type" value="Genomic_DNA"/>
</dbReference>
<dbReference type="CDD" id="cd02440">
    <property type="entry name" value="AdoMet_MTases"/>
    <property type="match status" value="1"/>
</dbReference>
<dbReference type="InterPro" id="IPR029063">
    <property type="entry name" value="SAM-dependent_MTases_sf"/>
</dbReference>
<dbReference type="InterPro" id="IPR041698">
    <property type="entry name" value="Methyltransf_25"/>
</dbReference>
<dbReference type="GO" id="GO:0032259">
    <property type="term" value="P:methylation"/>
    <property type="evidence" value="ECO:0007669"/>
    <property type="project" value="UniProtKB-KW"/>
</dbReference>
<feature type="domain" description="Methyltransferase" evidence="1">
    <location>
        <begin position="40"/>
        <end position="132"/>
    </location>
</feature>
<dbReference type="GO" id="GO:0008168">
    <property type="term" value="F:methyltransferase activity"/>
    <property type="evidence" value="ECO:0007669"/>
    <property type="project" value="UniProtKB-KW"/>
</dbReference>
<comment type="caution">
    <text evidence="2">The sequence shown here is derived from an EMBL/GenBank/DDBJ whole genome shotgun (WGS) entry which is preliminary data.</text>
</comment>
<sequence>MRISYQDALAFFNIEGAHPGGMTVTKKILQNELIGGHSKILDAGCGTGQTSSYLAKTYDCEVYAIDNHPEMMKRAAQRFLKENANVKVFNGTIENLPFQNDSFDYILAESSTAFTHIPSSLAEYIRVLKPRGTLLTIDMTAEQQLSKKEQAEIIHFYDMQKILTEEDWVKAFHTAGFKTVEVLRSHSVFQELDEYIVEEDVDLEPLLFEQSNPIYDEVLQTHQNLLFSYGDKLGYRVFKVKK</sequence>
<keyword evidence="2" id="KW-0489">Methyltransferase</keyword>
<reference evidence="2 3" key="1">
    <citation type="journal article" date="2015" name="Stand. Genomic Sci.">
        <title>Genomic Encyclopedia of Bacterial and Archaeal Type Strains, Phase III: the genomes of soil and plant-associated and newly described type strains.</title>
        <authorList>
            <person name="Whitman W.B."/>
            <person name="Woyke T."/>
            <person name="Klenk H.P."/>
            <person name="Zhou Y."/>
            <person name="Lilburn T.G."/>
            <person name="Beck B.J."/>
            <person name="De Vos P."/>
            <person name="Vandamme P."/>
            <person name="Eisen J.A."/>
            <person name="Garrity G."/>
            <person name="Hugenholtz P."/>
            <person name="Kyrpides N.C."/>
        </authorList>
    </citation>
    <scope>NUCLEOTIDE SEQUENCE [LARGE SCALE GENOMIC DNA]</scope>
    <source>
        <strain evidence="2 3">CGMCC 1.10116</strain>
    </source>
</reference>
<proteinExistence type="predicted"/>
<evidence type="ECO:0000313" key="3">
    <source>
        <dbReference type="Proteomes" id="UP000315711"/>
    </source>
</evidence>
<dbReference type="PANTHER" id="PTHR43591:SF110">
    <property type="entry name" value="RHODANESE DOMAIN-CONTAINING PROTEIN"/>
    <property type="match status" value="1"/>
</dbReference>
<keyword evidence="2" id="KW-0808">Transferase</keyword>
<protein>
    <submittedName>
        <fullName evidence="2">Methyltransferase family protein</fullName>
    </submittedName>
</protein>
<evidence type="ECO:0000259" key="1">
    <source>
        <dbReference type="Pfam" id="PF13649"/>
    </source>
</evidence>
<dbReference type="SUPFAM" id="SSF53335">
    <property type="entry name" value="S-adenosyl-L-methionine-dependent methyltransferases"/>
    <property type="match status" value="1"/>
</dbReference>
<accession>A0A562QGL4</accession>
<evidence type="ECO:0000313" key="2">
    <source>
        <dbReference type="EMBL" id="TWI55881.1"/>
    </source>
</evidence>
<gene>
    <name evidence="2" type="ORF">IQ10_02442</name>
</gene>
<dbReference type="Pfam" id="PF13649">
    <property type="entry name" value="Methyltransf_25"/>
    <property type="match status" value="1"/>
</dbReference>
<dbReference type="RefSeq" id="WP_144450734.1">
    <property type="nucleotide sequence ID" value="NZ_VLKZ01000006.1"/>
</dbReference>